<organism evidence="7 8">
    <name type="scientific">Lampropedia aestuarii</name>
    <dbReference type="NCBI Taxonomy" id="2562762"/>
    <lineage>
        <taxon>Bacteria</taxon>
        <taxon>Pseudomonadati</taxon>
        <taxon>Pseudomonadota</taxon>
        <taxon>Betaproteobacteria</taxon>
        <taxon>Burkholderiales</taxon>
        <taxon>Comamonadaceae</taxon>
        <taxon>Lampropedia</taxon>
    </lineage>
</organism>
<accession>A0A4S5BLP3</accession>
<dbReference type="GO" id="GO:0009435">
    <property type="term" value="P:NAD+ biosynthetic process"/>
    <property type="evidence" value="ECO:0007669"/>
    <property type="project" value="UniProtKB-UniRule"/>
</dbReference>
<comment type="caution">
    <text evidence="7">The sequence shown here is derived from an EMBL/GenBank/DDBJ whole genome shotgun (WGS) entry which is preliminary data.</text>
</comment>
<comment type="cofactor">
    <cofactor evidence="4 6">
        <name>pyridoxal 5'-phosphate</name>
        <dbReference type="ChEBI" id="CHEBI:597326"/>
    </cofactor>
</comment>
<dbReference type="GO" id="GO:0043420">
    <property type="term" value="P:anthranilate metabolic process"/>
    <property type="evidence" value="ECO:0007669"/>
    <property type="project" value="TreeGrafter"/>
</dbReference>
<comment type="pathway">
    <text evidence="4 6">Cofactor biosynthesis; NAD(+) biosynthesis; quinolinate from L-kynurenine: step 2/3.</text>
</comment>
<dbReference type="SUPFAM" id="SSF53383">
    <property type="entry name" value="PLP-dependent transferases"/>
    <property type="match status" value="1"/>
</dbReference>
<feature type="binding site" evidence="4">
    <location>
        <position position="179"/>
    </location>
    <ligand>
        <name>pyridoxal 5'-phosphate</name>
        <dbReference type="ChEBI" id="CHEBI:597326"/>
    </ligand>
</feature>
<protein>
    <recommendedName>
        <fullName evidence="4 5">Kynureninase</fullName>
        <ecNumber evidence="4 5">3.7.1.3</ecNumber>
    </recommendedName>
    <alternativeName>
        <fullName evidence="4">L-kynurenine hydrolase</fullName>
    </alternativeName>
</protein>
<dbReference type="GO" id="GO:0030429">
    <property type="term" value="F:kynureninase activity"/>
    <property type="evidence" value="ECO:0007669"/>
    <property type="project" value="UniProtKB-UniRule"/>
</dbReference>
<comment type="pathway">
    <text evidence="4 6">Amino-acid degradation; L-kynurenine degradation; L-alanine and anthranilate from L-kynurenine: step 1/1.</text>
</comment>
<evidence type="ECO:0000313" key="8">
    <source>
        <dbReference type="Proteomes" id="UP000306236"/>
    </source>
</evidence>
<dbReference type="EMBL" id="SSWX01000021">
    <property type="protein sequence ID" value="THJ31681.1"/>
    <property type="molecule type" value="Genomic_DNA"/>
</dbReference>
<dbReference type="InterPro" id="IPR015421">
    <property type="entry name" value="PyrdxlP-dep_Trfase_major"/>
</dbReference>
<keyword evidence="8" id="KW-1185">Reference proteome</keyword>
<comment type="function">
    <text evidence="4 6">Catalyzes the cleavage of L-kynurenine (L-Kyn) and L-3-hydroxykynurenine (L-3OHKyn) into anthranilic acid (AA) and 3-hydroxyanthranilic acid (3-OHAA), respectively.</text>
</comment>
<feature type="binding site" evidence="4">
    <location>
        <position position="263"/>
    </location>
    <ligand>
        <name>pyridoxal 5'-phosphate</name>
        <dbReference type="ChEBI" id="CHEBI:597326"/>
    </ligand>
</feature>
<feature type="binding site" evidence="4">
    <location>
        <begin position="139"/>
        <end position="142"/>
    </location>
    <ligand>
        <name>pyridoxal 5'-phosphate</name>
        <dbReference type="ChEBI" id="CHEBI:597326"/>
    </ligand>
</feature>
<dbReference type="AlphaFoldDB" id="A0A4S5BLP3"/>
<feature type="binding site" evidence="4">
    <location>
        <position position="208"/>
    </location>
    <ligand>
        <name>pyridoxal 5'-phosphate</name>
        <dbReference type="ChEBI" id="CHEBI:597326"/>
    </ligand>
</feature>
<dbReference type="InterPro" id="IPR015424">
    <property type="entry name" value="PyrdxlP-dep_Trfase"/>
</dbReference>
<dbReference type="GO" id="GO:0019805">
    <property type="term" value="P:quinolinate biosynthetic process"/>
    <property type="evidence" value="ECO:0007669"/>
    <property type="project" value="UniProtKB-UniRule"/>
</dbReference>
<dbReference type="GO" id="GO:0097053">
    <property type="term" value="P:L-kynurenine catabolic process"/>
    <property type="evidence" value="ECO:0007669"/>
    <property type="project" value="UniProtKB-UniRule"/>
</dbReference>
<feature type="binding site" evidence="4">
    <location>
        <position position="211"/>
    </location>
    <ligand>
        <name>pyridoxal 5'-phosphate</name>
        <dbReference type="ChEBI" id="CHEBI:597326"/>
    </ligand>
</feature>
<evidence type="ECO:0000313" key="7">
    <source>
        <dbReference type="EMBL" id="THJ31681.1"/>
    </source>
</evidence>
<evidence type="ECO:0000256" key="2">
    <source>
        <dbReference type="ARBA" id="ARBA00022801"/>
    </source>
</evidence>
<evidence type="ECO:0000256" key="1">
    <source>
        <dbReference type="ARBA" id="ARBA00022642"/>
    </source>
</evidence>
<feature type="binding site" evidence="4">
    <location>
        <position position="107"/>
    </location>
    <ligand>
        <name>pyridoxal 5'-phosphate</name>
        <dbReference type="ChEBI" id="CHEBI:597326"/>
    </ligand>
</feature>
<dbReference type="Pfam" id="PF22580">
    <property type="entry name" value="KYNU_C"/>
    <property type="match status" value="1"/>
</dbReference>
<evidence type="ECO:0000256" key="6">
    <source>
        <dbReference type="PIRNR" id="PIRNR038800"/>
    </source>
</evidence>
<dbReference type="PANTHER" id="PTHR14084:SF0">
    <property type="entry name" value="KYNURENINASE"/>
    <property type="match status" value="1"/>
</dbReference>
<proteinExistence type="inferred from homology"/>
<keyword evidence="1 4" id="KW-0662">Pyridine nucleotide biosynthesis</keyword>
<gene>
    <name evidence="4 7" type="primary">kynU</name>
    <name evidence="7" type="ORF">E8K88_14490</name>
</gene>
<evidence type="ECO:0000256" key="5">
    <source>
        <dbReference type="NCBIfam" id="TIGR01814"/>
    </source>
</evidence>
<feature type="modified residue" description="N6-(pyridoxal phosphate)lysine" evidence="4">
    <location>
        <position position="234"/>
    </location>
</feature>
<dbReference type="GO" id="GO:0005737">
    <property type="term" value="C:cytoplasm"/>
    <property type="evidence" value="ECO:0007669"/>
    <property type="project" value="UniProtKB-UniRule"/>
</dbReference>
<reference evidence="7 8" key="1">
    <citation type="submission" date="2019-04" db="EMBL/GenBank/DDBJ databases">
        <title>Lampropedia sp YIM MLB12 draf genome.</title>
        <authorList>
            <person name="Wang Y.-X."/>
        </authorList>
    </citation>
    <scope>NUCLEOTIDE SEQUENCE [LARGE SCALE GENOMIC DNA]</scope>
    <source>
        <strain evidence="7 8">YIM MLB12</strain>
    </source>
</reference>
<sequence>MTTNHTTTAAAIGLDDCRRMDAADVLAPLRQRFALPAGDIYLDGNSLGAQPVAAAQRAQEVVTQEWGKDLIRSWNSAGWVDMPLRLGNLIAPLIGAGENEVAVVDGTSLNLYKVLHTALRISAQDRPQARRIISERSNFPTDLYIAQSLCQQFGYELVLIEPEELPTCLQDDVAVLLLTHVNYRTGAMHDMQALTAAAHAKGILTIWDLCHSAGAVPVDLHGSDADFAIGCSYKYLNGGPGAPAFVWVHPRHVNRHAQPLSGWHGHDAPFAFVPGYEPAPNIARYQCGTQPVVSMALLECGLQVFAEAQALGGMAALRRKSLALTDLFIQLIEQECAGHGLGVATPREHAQRGSQVSLTREYGAGIDGDSGAYAIVQALIARGVIGDFRAGGGPGSRHLDILRFGFTPLYVGFEDVWHAVAHVRAVLQSQEWRKPEFNQRKSVT</sequence>
<dbReference type="Gene3D" id="3.90.1150.10">
    <property type="entry name" value="Aspartate Aminotransferase, domain 1"/>
    <property type="match status" value="1"/>
</dbReference>
<keyword evidence="3 4" id="KW-0663">Pyridoxal phosphate</keyword>
<dbReference type="EC" id="3.7.1.3" evidence="4 5"/>
<dbReference type="PANTHER" id="PTHR14084">
    <property type="entry name" value="KYNURENINASE"/>
    <property type="match status" value="1"/>
</dbReference>
<evidence type="ECO:0000256" key="3">
    <source>
        <dbReference type="ARBA" id="ARBA00022898"/>
    </source>
</evidence>
<dbReference type="PIRSF" id="PIRSF038800">
    <property type="entry name" value="KYNU"/>
    <property type="match status" value="1"/>
</dbReference>
<dbReference type="InterPro" id="IPR010111">
    <property type="entry name" value="Kynureninase"/>
</dbReference>
<keyword evidence="2 4" id="KW-0378">Hydrolase</keyword>
<dbReference type="RefSeq" id="WP_136407389.1">
    <property type="nucleotide sequence ID" value="NZ_SSWX01000021.1"/>
</dbReference>
<dbReference type="NCBIfam" id="TIGR01814">
    <property type="entry name" value="kynureninase"/>
    <property type="match status" value="1"/>
</dbReference>
<comment type="catalytic activity">
    <reaction evidence="4 6">
        <text>L-kynurenine + H2O = anthranilate + L-alanine + H(+)</text>
        <dbReference type="Rhea" id="RHEA:16813"/>
        <dbReference type="ChEBI" id="CHEBI:15377"/>
        <dbReference type="ChEBI" id="CHEBI:15378"/>
        <dbReference type="ChEBI" id="CHEBI:16567"/>
        <dbReference type="ChEBI" id="CHEBI:57959"/>
        <dbReference type="ChEBI" id="CHEBI:57972"/>
        <dbReference type="EC" id="3.7.1.3"/>
    </reaction>
</comment>
<dbReference type="HAMAP" id="MF_01970">
    <property type="entry name" value="Kynureninase"/>
    <property type="match status" value="1"/>
</dbReference>
<evidence type="ECO:0000256" key="4">
    <source>
        <dbReference type="HAMAP-Rule" id="MF_01970"/>
    </source>
</evidence>
<dbReference type="GO" id="GO:0030170">
    <property type="term" value="F:pyridoxal phosphate binding"/>
    <property type="evidence" value="ECO:0007669"/>
    <property type="project" value="UniProtKB-UniRule"/>
</dbReference>
<comment type="similarity">
    <text evidence="4 6">Belongs to the kynureninase family.</text>
</comment>
<feature type="binding site" evidence="4">
    <location>
        <position position="233"/>
    </location>
    <ligand>
        <name>pyridoxal 5'-phosphate</name>
        <dbReference type="ChEBI" id="CHEBI:597326"/>
    </ligand>
</feature>
<dbReference type="Gene3D" id="3.40.640.10">
    <property type="entry name" value="Type I PLP-dependent aspartate aminotransferase-like (Major domain)"/>
    <property type="match status" value="1"/>
</dbReference>
<feature type="binding site" evidence="4">
    <location>
        <position position="289"/>
    </location>
    <ligand>
        <name>pyridoxal 5'-phosphate</name>
        <dbReference type="ChEBI" id="CHEBI:597326"/>
    </ligand>
</feature>
<dbReference type="GO" id="GO:0019441">
    <property type="term" value="P:L-tryptophan catabolic process to kynurenine"/>
    <property type="evidence" value="ECO:0007669"/>
    <property type="project" value="TreeGrafter"/>
</dbReference>
<comment type="catalytic activity">
    <reaction evidence="6">
        <text>3-hydroxy-L-kynurenine + H2O = 3-hydroxyanthranilate + L-alanine + H(+)</text>
        <dbReference type="Rhea" id="RHEA:25143"/>
        <dbReference type="ChEBI" id="CHEBI:15377"/>
        <dbReference type="ChEBI" id="CHEBI:15378"/>
        <dbReference type="ChEBI" id="CHEBI:36559"/>
        <dbReference type="ChEBI" id="CHEBI:57972"/>
        <dbReference type="ChEBI" id="CHEBI:58125"/>
        <dbReference type="EC" id="3.7.1.3"/>
    </reaction>
</comment>
<dbReference type="OrthoDB" id="9812626at2"/>
<name>A0A4S5BLP3_9BURK</name>
<dbReference type="UniPathway" id="UPA00334">
    <property type="reaction ID" value="UER00455"/>
</dbReference>
<feature type="binding site" evidence="4">
    <location>
        <position position="108"/>
    </location>
    <ligand>
        <name>pyridoxal 5'-phosphate</name>
        <dbReference type="ChEBI" id="CHEBI:597326"/>
    </ligand>
</feature>
<dbReference type="Proteomes" id="UP000306236">
    <property type="component" value="Unassembled WGS sequence"/>
</dbReference>
<comment type="subunit">
    <text evidence="4 6">Homodimer.</text>
</comment>
<dbReference type="UniPathway" id="UPA00253">
    <property type="reaction ID" value="UER00329"/>
</dbReference>
<dbReference type="InterPro" id="IPR015422">
    <property type="entry name" value="PyrdxlP-dep_Trfase_small"/>
</dbReference>
<dbReference type="FunFam" id="3.40.640.10:FF:000107">
    <property type="entry name" value="Kynureninase"/>
    <property type="match status" value="1"/>
</dbReference>